<dbReference type="InterPro" id="IPR033121">
    <property type="entry name" value="PEPTIDASE_A1"/>
</dbReference>
<evidence type="ECO:0000313" key="7">
    <source>
        <dbReference type="EMBL" id="MCD7447277.1"/>
    </source>
</evidence>
<evidence type="ECO:0000256" key="4">
    <source>
        <dbReference type="ARBA" id="ARBA00022801"/>
    </source>
</evidence>
<dbReference type="InterPro" id="IPR032861">
    <property type="entry name" value="TAXi_N"/>
</dbReference>
<evidence type="ECO:0000259" key="6">
    <source>
        <dbReference type="PROSITE" id="PS51767"/>
    </source>
</evidence>
<evidence type="ECO:0000256" key="1">
    <source>
        <dbReference type="ARBA" id="ARBA00007447"/>
    </source>
</evidence>
<evidence type="ECO:0000313" key="8">
    <source>
        <dbReference type="Proteomes" id="UP000823775"/>
    </source>
</evidence>
<protein>
    <recommendedName>
        <fullName evidence="6">Peptidase A1 domain-containing protein</fullName>
    </recommendedName>
</protein>
<dbReference type="Pfam" id="PF14543">
    <property type="entry name" value="TAXi_N"/>
    <property type="match status" value="1"/>
</dbReference>
<evidence type="ECO:0000256" key="3">
    <source>
        <dbReference type="ARBA" id="ARBA00022750"/>
    </source>
</evidence>
<sequence>MLHNSTEMGKKMDNRRNGCLILLLVLMGVVVAVKGENLVFNVKHKYGGGKGSNLNDLKSHDSRRHGRMLNVIDFKLGGNGLPTDAALYYTKISVGTPSKDFHVQVDTGSDILWVNCAGCEGCPTKSDLGIDLMSYDSKASATGKSVFCDEEFCMLNTPYSDCSAGRPCDFQVSYGDGSSTAGFFVKDNIQFDQVSGDLKTTSMNGSIAFGCSSRQSGDLGSSTEAVDGILGFGQASSSVISQLASTGKVKKIFAHCLDGKNGGGIFTIGPVVYPQVNSTTLVPDAPHYNVIMKGIEVGGQVLDTPTTMTIIDSGTTLAYLPTMAYNALIDKLKERQPHLNVRLVEGTFHCFDYTGKIDDGFPVVTFRFADSLSLTVYPHDYLFQVKETKWCIGWQASGIQTKNGKEITLLGDLALTNKLVLYDIENQKIGWTEYDCSSSIKLNYEESSGSAYTVASHNISSAPIMDSAKFFTLFLMIISILFNLLKL</sequence>
<keyword evidence="3" id="KW-0064">Aspartyl protease</keyword>
<dbReference type="CDD" id="cd05476">
    <property type="entry name" value="pepsin_A_like_plant"/>
    <property type="match status" value="1"/>
</dbReference>
<dbReference type="InterPro" id="IPR034161">
    <property type="entry name" value="Pepsin-like_plant"/>
</dbReference>
<dbReference type="EMBL" id="JACEIK010000032">
    <property type="protein sequence ID" value="MCD7447277.1"/>
    <property type="molecule type" value="Genomic_DNA"/>
</dbReference>
<keyword evidence="8" id="KW-1185">Reference proteome</keyword>
<dbReference type="SUPFAM" id="SSF50630">
    <property type="entry name" value="Acid proteases"/>
    <property type="match status" value="1"/>
</dbReference>
<keyword evidence="5" id="KW-0325">Glycoprotein</keyword>
<organism evidence="7 8">
    <name type="scientific">Datura stramonium</name>
    <name type="common">Jimsonweed</name>
    <name type="synonym">Common thornapple</name>
    <dbReference type="NCBI Taxonomy" id="4076"/>
    <lineage>
        <taxon>Eukaryota</taxon>
        <taxon>Viridiplantae</taxon>
        <taxon>Streptophyta</taxon>
        <taxon>Embryophyta</taxon>
        <taxon>Tracheophyta</taxon>
        <taxon>Spermatophyta</taxon>
        <taxon>Magnoliopsida</taxon>
        <taxon>eudicotyledons</taxon>
        <taxon>Gunneridae</taxon>
        <taxon>Pentapetalae</taxon>
        <taxon>asterids</taxon>
        <taxon>lamiids</taxon>
        <taxon>Solanales</taxon>
        <taxon>Solanaceae</taxon>
        <taxon>Solanoideae</taxon>
        <taxon>Datureae</taxon>
        <taxon>Datura</taxon>
    </lineage>
</organism>
<keyword evidence="4" id="KW-0378">Hydrolase</keyword>
<dbReference type="InterPro" id="IPR001461">
    <property type="entry name" value="Aspartic_peptidase_A1"/>
</dbReference>
<dbReference type="PANTHER" id="PTHR13683">
    <property type="entry name" value="ASPARTYL PROTEASES"/>
    <property type="match status" value="1"/>
</dbReference>
<reference evidence="7 8" key="1">
    <citation type="journal article" date="2021" name="BMC Genomics">
        <title>Datura genome reveals duplications of psychoactive alkaloid biosynthetic genes and high mutation rate following tissue culture.</title>
        <authorList>
            <person name="Rajewski A."/>
            <person name="Carter-House D."/>
            <person name="Stajich J."/>
            <person name="Litt A."/>
        </authorList>
    </citation>
    <scope>NUCLEOTIDE SEQUENCE [LARGE SCALE GENOMIC DNA]</scope>
    <source>
        <strain evidence="7">AR-01</strain>
    </source>
</reference>
<dbReference type="Pfam" id="PF14541">
    <property type="entry name" value="TAXi_C"/>
    <property type="match status" value="1"/>
</dbReference>
<dbReference type="PROSITE" id="PS51767">
    <property type="entry name" value="PEPTIDASE_A1"/>
    <property type="match status" value="1"/>
</dbReference>
<dbReference type="Gene3D" id="2.40.70.10">
    <property type="entry name" value="Acid Proteases"/>
    <property type="match status" value="2"/>
</dbReference>
<accession>A0ABS8RKX3</accession>
<dbReference type="PANTHER" id="PTHR13683:SF618">
    <property type="entry name" value="ASPARTIC PROTEINASE-LIKE PROTEIN 2"/>
    <property type="match status" value="1"/>
</dbReference>
<gene>
    <name evidence="7" type="ORF">HAX54_026396</name>
</gene>
<dbReference type="InterPro" id="IPR032799">
    <property type="entry name" value="TAXi_C"/>
</dbReference>
<name>A0ABS8RKX3_DATST</name>
<feature type="domain" description="Peptidase A1" evidence="6">
    <location>
        <begin position="88"/>
        <end position="432"/>
    </location>
</feature>
<comment type="caution">
    <text evidence="7">The sequence shown here is derived from an EMBL/GenBank/DDBJ whole genome shotgun (WGS) entry which is preliminary data.</text>
</comment>
<proteinExistence type="inferred from homology"/>
<evidence type="ECO:0000256" key="2">
    <source>
        <dbReference type="ARBA" id="ARBA00022670"/>
    </source>
</evidence>
<keyword evidence="2" id="KW-0645">Protease</keyword>
<evidence type="ECO:0000256" key="5">
    <source>
        <dbReference type="ARBA" id="ARBA00023180"/>
    </source>
</evidence>
<comment type="similarity">
    <text evidence="1">Belongs to the peptidase A1 family.</text>
</comment>
<dbReference type="PRINTS" id="PR00792">
    <property type="entry name" value="PEPSIN"/>
</dbReference>
<dbReference type="Proteomes" id="UP000823775">
    <property type="component" value="Unassembled WGS sequence"/>
</dbReference>
<dbReference type="InterPro" id="IPR021109">
    <property type="entry name" value="Peptidase_aspartic_dom_sf"/>
</dbReference>